<dbReference type="GO" id="GO:0004813">
    <property type="term" value="F:alanine-tRNA ligase activity"/>
    <property type="evidence" value="ECO:0007669"/>
    <property type="project" value="UniProtKB-UniRule"/>
</dbReference>
<dbReference type="FunFam" id="3.30.930.10:FF:000004">
    <property type="entry name" value="Alanine--tRNA ligase"/>
    <property type="match status" value="1"/>
</dbReference>
<keyword evidence="10 12" id="KW-0648">Protein biosynthesis</keyword>
<evidence type="ECO:0000256" key="7">
    <source>
        <dbReference type="ARBA" id="ARBA00022833"/>
    </source>
</evidence>
<keyword evidence="6 12" id="KW-0547">Nucleotide-binding</keyword>
<reference evidence="15 16" key="1">
    <citation type="submission" date="2023-07" db="EMBL/GenBank/DDBJ databases">
        <authorList>
            <person name="Peeters C."/>
        </authorList>
    </citation>
    <scope>NUCLEOTIDE SEQUENCE [LARGE SCALE GENOMIC DNA]</scope>
    <source>
        <strain evidence="15 16">R-16034</strain>
    </source>
</reference>
<dbReference type="Gene3D" id="3.30.930.10">
    <property type="entry name" value="Bira Bifunctional Protein, Domain 2"/>
    <property type="match status" value="1"/>
</dbReference>
<dbReference type="Gene3D" id="2.40.30.130">
    <property type="match status" value="1"/>
</dbReference>
<dbReference type="PANTHER" id="PTHR11777">
    <property type="entry name" value="ALANYL-TRNA SYNTHETASE"/>
    <property type="match status" value="1"/>
</dbReference>
<evidence type="ECO:0000256" key="2">
    <source>
        <dbReference type="ARBA" id="ARBA00008226"/>
    </source>
</evidence>
<evidence type="ECO:0000256" key="12">
    <source>
        <dbReference type="HAMAP-Rule" id="MF_00036"/>
    </source>
</evidence>
<keyword evidence="8 12" id="KW-0067">ATP-binding</keyword>
<dbReference type="Pfam" id="PF07973">
    <property type="entry name" value="tRNA_SAD"/>
    <property type="match status" value="1"/>
</dbReference>
<sequence length="893" mass="97601">MLQGAMLTPAPRDMKASDIRQKFLTFFETKGHTVVRSSPLVPGNDPTLLFTNSGMVQFKDVFLGTDKRPYVRAASVQRCLRAGGKHNDLENVGYTARHHTFFEMLGNWSFGDYFKRDALVWAWELLTQEYKLPAEKLWATVYQTDDEAYDIWTKVIGLPPERVVRIGDNKGAPYASDNFWQMAETGPCGPCSEIFYDHGADVWGGPPGSPEADGDRYIEIWNNVFMQFDRQLDPATGEYTLTPLPAPCVDTGMGMERLAAILQHVHSNYEIDLFQALIAAAARETNTKDLANNSLRVIADHIRACSFLIVDGVIPGNEGRGYVLRRIIRRAIRHGYKLGCRAAFFHKLVDDLVAQMGEAYPELREARDRVVEVLRTEEARFFETIEHGMSILDAALGELKTSGAKMLDGELAFKLHDTYGFPLDLTQDVCRENDVIVDEAAFDAAMTRQREQARAAGKFKMAAGTLDYTGDKTTFHGYEQLVRETARVTALFVDGASVQEMHPGQTGVVVLDHTPFYAESGGQVGDQGTLKAATVWFDVVDTLKVQPEVFGHHGELRTGVLKVGDAVAAEVDAVRRARTMRNHSATHLMHKALREVLGSHVQQKGSLVDAEKTRFDFSHNAPMTPLQIREVEARVNAEIFANAATSAQLMGFDDAVKNGAMALFGEKYGDEVRVLSIGSSKELCGGTHVARTGDIGLFKIVSESGVAAGIRRVEAITGDNVLHYLQTLDTRINEAAAALRAQPSELTQRIVQVQDQVKTLEKELERLKSKLAASQGDELVSQAVDVAGIKVLAAKLDGADAKTLRETMDKLKDKLQTAAIVLGSVSDGKVALIAGVTADATAKVKAGELVNFVAQQVGGKGGGRPDMAQAGGTEPDNLPQALAGVAAWVQQKV</sequence>
<keyword evidence="12" id="KW-0963">Cytoplasm</keyword>
<dbReference type="GO" id="GO:0006419">
    <property type="term" value="P:alanyl-tRNA aminoacylation"/>
    <property type="evidence" value="ECO:0007669"/>
    <property type="project" value="UniProtKB-UniRule"/>
</dbReference>
<dbReference type="CDD" id="cd00673">
    <property type="entry name" value="AlaRS_core"/>
    <property type="match status" value="1"/>
</dbReference>
<comment type="function">
    <text evidence="12">Catalyzes the attachment of alanine to tRNA(Ala) in a two-step reaction: alanine is first activated by ATP to form Ala-AMP and then transferred to the acceptor end of tRNA(Ala). Also edits incorrectly charged Ser-tRNA(Ala) and Gly-tRNA(Ala) via its editing domain.</text>
</comment>
<proteinExistence type="inferred from homology"/>
<evidence type="ECO:0000256" key="9">
    <source>
        <dbReference type="ARBA" id="ARBA00022884"/>
    </source>
</evidence>
<dbReference type="FunFam" id="3.30.54.20:FF:000001">
    <property type="entry name" value="Alanine--tRNA ligase"/>
    <property type="match status" value="1"/>
</dbReference>
<dbReference type="InterPro" id="IPR045864">
    <property type="entry name" value="aa-tRNA-synth_II/BPL/LPL"/>
</dbReference>
<dbReference type="SMART" id="SM00863">
    <property type="entry name" value="tRNA_SAD"/>
    <property type="match status" value="1"/>
</dbReference>
<dbReference type="SUPFAM" id="SSF50447">
    <property type="entry name" value="Translation proteins"/>
    <property type="match status" value="1"/>
</dbReference>
<dbReference type="PANTHER" id="PTHR11777:SF9">
    <property type="entry name" value="ALANINE--TRNA LIGASE, CYTOPLASMIC"/>
    <property type="match status" value="1"/>
</dbReference>
<keyword evidence="5 12" id="KW-0479">Metal-binding</keyword>
<protein>
    <recommendedName>
        <fullName evidence="12">Alanine--tRNA ligase</fullName>
        <ecNumber evidence="12">6.1.1.7</ecNumber>
    </recommendedName>
    <alternativeName>
        <fullName evidence="12">Alanyl-tRNA synthetase</fullName>
        <shortName evidence="12">AlaRS</shortName>
    </alternativeName>
</protein>
<dbReference type="FunFam" id="2.40.30.130:FF:000001">
    <property type="entry name" value="Alanine--tRNA ligase"/>
    <property type="match status" value="1"/>
</dbReference>
<dbReference type="AlphaFoldDB" id="A0AB72X9R6"/>
<evidence type="ECO:0000256" key="3">
    <source>
        <dbReference type="ARBA" id="ARBA00022555"/>
    </source>
</evidence>
<feature type="binding site" evidence="12">
    <location>
        <position position="583"/>
    </location>
    <ligand>
        <name>Zn(2+)</name>
        <dbReference type="ChEBI" id="CHEBI:29105"/>
    </ligand>
</feature>
<dbReference type="NCBIfam" id="TIGR00344">
    <property type="entry name" value="alaS"/>
    <property type="match status" value="1"/>
</dbReference>
<feature type="binding site" evidence="12">
    <location>
        <position position="688"/>
    </location>
    <ligand>
        <name>Zn(2+)</name>
        <dbReference type="ChEBI" id="CHEBI:29105"/>
    </ligand>
</feature>
<keyword evidence="7 12" id="KW-0862">Zinc</keyword>
<keyword evidence="3 12" id="KW-0820">tRNA-binding</keyword>
<dbReference type="InterPro" id="IPR023033">
    <property type="entry name" value="Ala_tRNA_ligase_euk/bac"/>
</dbReference>
<dbReference type="GO" id="GO:0002161">
    <property type="term" value="F:aminoacyl-tRNA deacylase activity"/>
    <property type="evidence" value="ECO:0007669"/>
    <property type="project" value="TreeGrafter"/>
</dbReference>
<dbReference type="SUPFAM" id="SSF101353">
    <property type="entry name" value="Putative anticodon-binding domain of alanyl-tRNA synthetase (AlaRS)"/>
    <property type="match status" value="1"/>
</dbReference>
<dbReference type="FunFam" id="3.30.980.10:FF:000004">
    <property type="entry name" value="Alanine--tRNA ligase, cytoplasmic"/>
    <property type="match status" value="1"/>
</dbReference>
<dbReference type="InterPro" id="IPR018165">
    <property type="entry name" value="Ala-tRNA-synth_IIc_core"/>
</dbReference>
<dbReference type="FunFam" id="3.10.310.40:FF:000001">
    <property type="entry name" value="Alanine--tRNA ligase"/>
    <property type="match status" value="1"/>
</dbReference>
<evidence type="ECO:0000313" key="15">
    <source>
        <dbReference type="EMBL" id="CAJ0744196.1"/>
    </source>
</evidence>
<comment type="catalytic activity">
    <reaction evidence="12">
        <text>tRNA(Ala) + L-alanine + ATP = L-alanyl-tRNA(Ala) + AMP + diphosphate</text>
        <dbReference type="Rhea" id="RHEA:12540"/>
        <dbReference type="Rhea" id="RHEA-COMP:9657"/>
        <dbReference type="Rhea" id="RHEA-COMP:9923"/>
        <dbReference type="ChEBI" id="CHEBI:30616"/>
        <dbReference type="ChEBI" id="CHEBI:33019"/>
        <dbReference type="ChEBI" id="CHEBI:57972"/>
        <dbReference type="ChEBI" id="CHEBI:78442"/>
        <dbReference type="ChEBI" id="CHEBI:78497"/>
        <dbReference type="ChEBI" id="CHEBI:456215"/>
        <dbReference type="EC" id="6.1.1.7"/>
    </reaction>
</comment>
<comment type="caution">
    <text evidence="15">The sequence shown here is derived from an EMBL/GenBank/DDBJ whole genome shotgun (WGS) entry which is preliminary data.</text>
</comment>
<evidence type="ECO:0000256" key="6">
    <source>
        <dbReference type="ARBA" id="ARBA00022741"/>
    </source>
</evidence>
<feature type="domain" description="Alanyl-transfer RNA synthetases family profile" evidence="14">
    <location>
        <begin position="14"/>
        <end position="727"/>
    </location>
</feature>
<keyword evidence="9 12" id="KW-0694">RNA-binding</keyword>
<feature type="coiled-coil region" evidence="13">
    <location>
        <begin position="750"/>
        <end position="777"/>
    </location>
</feature>
<dbReference type="PROSITE" id="PS50860">
    <property type="entry name" value="AA_TRNA_LIGASE_II_ALA"/>
    <property type="match status" value="1"/>
</dbReference>
<dbReference type="InterPro" id="IPR012947">
    <property type="entry name" value="tRNA_SAD"/>
</dbReference>
<evidence type="ECO:0000256" key="1">
    <source>
        <dbReference type="ARBA" id="ARBA00004496"/>
    </source>
</evidence>
<dbReference type="InterPro" id="IPR018164">
    <property type="entry name" value="Ala-tRNA-synth_IIc_N"/>
</dbReference>
<dbReference type="GO" id="GO:0008270">
    <property type="term" value="F:zinc ion binding"/>
    <property type="evidence" value="ECO:0007669"/>
    <property type="project" value="UniProtKB-UniRule"/>
</dbReference>
<dbReference type="EMBL" id="CATWHI010000006">
    <property type="protein sequence ID" value="CAJ0744196.1"/>
    <property type="molecule type" value="Genomic_DNA"/>
</dbReference>
<keyword evidence="11 12" id="KW-0030">Aminoacyl-tRNA synthetase</keyword>
<comment type="cofactor">
    <cofactor evidence="12">
        <name>Zn(2+)</name>
        <dbReference type="ChEBI" id="CHEBI:29105"/>
    </cofactor>
    <text evidence="12">Binds 1 zinc ion per subunit.</text>
</comment>
<keyword evidence="4 12" id="KW-0436">Ligase</keyword>
<dbReference type="SUPFAM" id="SSF55186">
    <property type="entry name" value="ThrRS/AlaRS common domain"/>
    <property type="match status" value="1"/>
</dbReference>
<name>A0AB72X9R6_9RALS</name>
<dbReference type="GO" id="GO:0005524">
    <property type="term" value="F:ATP binding"/>
    <property type="evidence" value="ECO:0007669"/>
    <property type="project" value="UniProtKB-UniRule"/>
</dbReference>
<dbReference type="InterPro" id="IPR009000">
    <property type="entry name" value="Transl_B-barrel_sf"/>
</dbReference>
<dbReference type="HAMAP" id="MF_00036_B">
    <property type="entry name" value="Ala_tRNA_synth_B"/>
    <property type="match status" value="1"/>
</dbReference>
<keyword evidence="16" id="KW-1185">Reference proteome</keyword>
<dbReference type="InterPro" id="IPR018163">
    <property type="entry name" value="Thr/Ala-tRNA-synth_IIc_edit"/>
</dbReference>
<dbReference type="Proteomes" id="UP001189225">
    <property type="component" value="Unassembled WGS sequence"/>
</dbReference>
<feature type="binding site" evidence="12">
    <location>
        <position position="587"/>
    </location>
    <ligand>
        <name>Zn(2+)</name>
        <dbReference type="ChEBI" id="CHEBI:29105"/>
    </ligand>
</feature>
<dbReference type="Pfam" id="PF01411">
    <property type="entry name" value="tRNA-synt_2c"/>
    <property type="match status" value="1"/>
</dbReference>
<dbReference type="GO" id="GO:0005829">
    <property type="term" value="C:cytosol"/>
    <property type="evidence" value="ECO:0007669"/>
    <property type="project" value="TreeGrafter"/>
</dbReference>
<evidence type="ECO:0000256" key="8">
    <source>
        <dbReference type="ARBA" id="ARBA00022840"/>
    </source>
</evidence>
<dbReference type="InterPro" id="IPR050058">
    <property type="entry name" value="Ala-tRNA_ligase"/>
</dbReference>
<dbReference type="InterPro" id="IPR018162">
    <property type="entry name" value="Ala-tRNA-ligase_IIc_anticod-bd"/>
</dbReference>
<dbReference type="InterPro" id="IPR003156">
    <property type="entry name" value="DHHA1_dom"/>
</dbReference>
<dbReference type="Gene3D" id="3.10.310.40">
    <property type="match status" value="1"/>
</dbReference>
<dbReference type="InterPro" id="IPR002318">
    <property type="entry name" value="Ala-tRNA-lgiase_IIc"/>
</dbReference>
<comment type="subcellular location">
    <subcellularLocation>
        <location evidence="1 12">Cytoplasm</location>
    </subcellularLocation>
</comment>
<feature type="binding site" evidence="12">
    <location>
        <position position="684"/>
    </location>
    <ligand>
        <name>Zn(2+)</name>
        <dbReference type="ChEBI" id="CHEBI:29105"/>
    </ligand>
</feature>
<dbReference type="Gene3D" id="3.30.980.10">
    <property type="entry name" value="Threonyl-trna Synthetase, Chain A, domain 2"/>
    <property type="match status" value="1"/>
</dbReference>
<organism evidence="15 16">
    <name type="scientific">Ralstonia edaphi</name>
    <dbReference type="NCBI Taxonomy" id="3058599"/>
    <lineage>
        <taxon>Bacteria</taxon>
        <taxon>Pseudomonadati</taxon>
        <taxon>Pseudomonadota</taxon>
        <taxon>Betaproteobacteria</taxon>
        <taxon>Burkholderiales</taxon>
        <taxon>Burkholderiaceae</taxon>
        <taxon>Ralstonia</taxon>
    </lineage>
</organism>
<dbReference type="EC" id="6.1.1.7" evidence="12"/>
<dbReference type="SUPFAM" id="SSF55681">
    <property type="entry name" value="Class II aaRS and biotin synthetases"/>
    <property type="match status" value="1"/>
</dbReference>
<dbReference type="GO" id="GO:0045892">
    <property type="term" value="P:negative regulation of DNA-templated transcription"/>
    <property type="evidence" value="ECO:0007669"/>
    <property type="project" value="TreeGrafter"/>
</dbReference>
<gene>
    <name evidence="12 15" type="primary">alaS</name>
    <name evidence="15" type="ORF">R16034_04214</name>
</gene>
<evidence type="ECO:0000256" key="13">
    <source>
        <dbReference type="SAM" id="Coils"/>
    </source>
</evidence>
<evidence type="ECO:0000259" key="14">
    <source>
        <dbReference type="PROSITE" id="PS50860"/>
    </source>
</evidence>
<dbReference type="GO" id="GO:0000049">
    <property type="term" value="F:tRNA binding"/>
    <property type="evidence" value="ECO:0007669"/>
    <property type="project" value="UniProtKB-KW"/>
</dbReference>
<evidence type="ECO:0000256" key="5">
    <source>
        <dbReference type="ARBA" id="ARBA00022723"/>
    </source>
</evidence>
<keyword evidence="13" id="KW-0175">Coiled coil</keyword>
<comment type="domain">
    <text evidence="12">Consists of three domains; the N-terminal catalytic domain, the editing domain and the C-terminal C-Ala domain. The editing domain removes incorrectly charged amino acids, while the C-Ala domain, along with tRNA(Ala), serves as a bridge to cooperatively bring together the editing and aminoacylation centers thus stimulating deacylation of misacylated tRNAs.</text>
</comment>
<evidence type="ECO:0000256" key="11">
    <source>
        <dbReference type="ARBA" id="ARBA00023146"/>
    </source>
</evidence>
<evidence type="ECO:0000313" key="16">
    <source>
        <dbReference type="Proteomes" id="UP001189225"/>
    </source>
</evidence>
<dbReference type="Gene3D" id="3.30.54.20">
    <property type="match status" value="1"/>
</dbReference>
<dbReference type="Gene3D" id="6.10.250.550">
    <property type="match status" value="1"/>
</dbReference>
<accession>A0AB72X9R6</accession>
<dbReference type="Pfam" id="PF02272">
    <property type="entry name" value="DHHA1"/>
    <property type="match status" value="1"/>
</dbReference>
<dbReference type="PRINTS" id="PR00980">
    <property type="entry name" value="TRNASYNTHALA"/>
</dbReference>
<evidence type="ECO:0000256" key="10">
    <source>
        <dbReference type="ARBA" id="ARBA00022917"/>
    </source>
</evidence>
<evidence type="ECO:0000256" key="4">
    <source>
        <dbReference type="ARBA" id="ARBA00022598"/>
    </source>
</evidence>
<comment type="similarity">
    <text evidence="2 12">Belongs to the class-II aminoacyl-tRNA synthetase family.</text>
</comment>